<proteinExistence type="predicted"/>
<sequence>MGARTQAECKGGKADKDWIGNCKSIYTILGASNHSSGVRQKDDYYATEPKAMELLLHEERFAPSVWECACGEGHLAKVLEKHGYHVVSTDLVYRGFGFPEPVDFLQTNQLFDGDIITNPPYKYALDFVRKALDSVKPGRKVAMFLKLQFLEGKNRKQFFLDNPPRTVYVSASRLLCAINGEFGKISSSAVAYAWFVWEKGFSGDPVIKWIN</sequence>
<reference evidence="1" key="1">
    <citation type="journal article" date="2021" name="Proc. Natl. Acad. Sci. U.S.A.">
        <title>A Catalog of Tens of Thousands of Viruses from Human Metagenomes Reveals Hidden Associations with Chronic Diseases.</title>
        <authorList>
            <person name="Tisza M.J."/>
            <person name="Buck C.B."/>
        </authorList>
    </citation>
    <scope>NUCLEOTIDE SEQUENCE</scope>
    <source>
        <strain evidence="1">CtTBd21</strain>
    </source>
</reference>
<accession>A0A8S5Q7U0</accession>
<dbReference type="SUPFAM" id="SSF53335">
    <property type="entry name" value="S-adenosyl-L-methionine-dependent methyltransferases"/>
    <property type="match status" value="1"/>
</dbReference>
<evidence type="ECO:0000313" key="1">
    <source>
        <dbReference type="EMBL" id="DAE14797.1"/>
    </source>
</evidence>
<name>A0A8S5Q7U0_9CAUD</name>
<keyword evidence="1" id="KW-0808">Transferase</keyword>
<organism evidence="1">
    <name type="scientific">Siphoviridae sp. ctTBd21</name>
    <dbReference type="NCBI Taxonomy" id="2825516"/>
    <lineage>
        <taxon>Viruses</taxon>
        <taxon>Duplodnaviria</taxon>
        <taxon>Heunggongvirae</taxon>
        <taxon>Uroviricota</taxon>
        <taxon>Caudoviricetes</taxon>
    </lineage>
</organism>
<keyword evidence="1" id="KW-0489">Methyltransferase</keyword>
<dbReference type="EMBL" id="BK015593">
    <property type="protein sequence ID" value="DAE14797.1"/>
    <property type="molecule type" value="Genomic_DNA"/>
</dbReference>
<protein>
    <submittedName>
        <fullName evidence="1">Adenine-specific methyltransferase</fullName>
    </submittedName>
</protein>
<dbReference type="GO" id="GO:0032259">
    <property type="term" value="P:methylation"/>
    <property type="evidence" value="ECO:0007669"/>
    <property type="project" value="UniProtKB-KW"/>
</dbReference>
<dbReference type="InterPro" id="IPR029063">
    <property type="entry name" value="SAM-dependent_MTases_sf"/>
</dbReference>
<dbReference type="GO" id="GO:0008168">
    <property type="term" value="F:methyltransferase activity"/>
    <property type="evidence" value="ECO:0007669"/>
    <property type="project" value="UniProtKB-KW"/>
</dbReference>